<dbReference type="AlphaFoldDB" id="A0A3D8J2G7"/>
<evidence type="ECO:0008006" key="3">
    <source>
        <dbReference type="Google" id="ProtNLM"/>
    </source>
</evidence>
<dbReference type="EMBL" id="NXLV01000003">
    <property type="protein sequence ID" value="RDU71406.1"/>
    <property type="molecule type" value="Genomic_DNA"/>
</dbReference>
<reference evidence="1 2" key="1">
    <citation type="submission" date="2018-04" db="EMBL/GenBank/DDBJ databases">
        <title>Novel Campyloabacter and Helicobacter Species and Strains.</title>
        <authorList>
            <person name="Mannion A.J."/>
            <person name="Shen Z."/>
            <person name="Fox J.G."/>
        </authorList>
    </citation>
    <scope>NUCLEOTIDE SEQUENCE [LARGE SCALE GENOMIC DNA]</scope>
    <source>
        <strain evidence="1 2">MIT 04-9366</strain>
    </source>
</reference>
<proteinExistence type="predicted"/>
<sequence length="222" mass="25778">MVRFSPYSVGGSPPQTSFDASFFPLWSFFMKRFAIFISLSLSLVLAKSTLSCSNIQDFKDFQLENLRYAYHYGKKDKMGFTMAAIAWKESCAGAYRYNAQDPSAGNYHVLLQSAVKLDRLFRGEKNIDRPISGFEMNKIADRLVRSRRFASKIALHQLLEWKKIRKGDMKKVLKSYNRGYSWENSEANNKSAEEYANDVLEKIKILKKFYEKSPRMRKPVEL</sequence>
<comment type="caution">
    <text evidence="1">The sequence shown here is derived from an EMBL/GenBank/DDBJ whole genome shotgun (WGS) entry which is preliminary data.</text>
</comment>
<evidence type="ECO:0000313" key="1">
    <source>
        <dbReference type="EMBL" id="RDU71406.1"/>
    </source>
</evidence>
<keyword evidence="2" id="KW-1185">Reference proteome</keyword>
<gene>
    <name evidence="1" type="ORF">CQA58_02345</name>
</gene>
<evidence type="ECO:0000313" key="2">
    <source>
        <dbReference type="Proteomes" id="UP000257045"/>
    </source>
</evidence>
<organism evidence="1 2">
    <name type="scientific">Helicobacter brantae</name>
    <dbReference type="NCBI Taxonomy" id="375927"/>
    <lineage>
        <taxon>Bacteria</taxon>
        <taxon>Pseudomonadati</taxon>
        <taxon>Campylobacterota</taxon>
        <taxon>Epsilonproteobacteria</taxon>
        <taxon>Campylobacterales</taxon>
        <taxon>Helicobacteraceae</taxon>
        <taxon>Helicobacter</taxon>
    </lineage>
</organism>
<name>A0A3D8J2G7_9HELI</name>
<protein>
    <recommendedName>
        <fullName evidence="3">Transglycosylase SLT domain-containing protein</fullName>
    </recommendedName>
</protein>
<accession>A0A3D8J2G7</accession>
<dbReference type="Proteomes" id="UP000257045">
    <property type="component" value="Unassembled WGS sequence"/>
</dbReference>